<dbReference type="Proteomes" id="UP000800235">
    <property type="component" value="Unassembled WGS sequence"/>
</dbReference>
<protein>
    <submittedName>
        <fullName evidence="3">Uncharacterized protein</fullName>
    </submittedName>
</protein>
<accession>A0A9P4NUK1</accession>
<keyword evidence="1" id="KW-0175">Coiled coil</keyword>
<name>A0A9P4NUK1_9PEZI</name>
<feature type="compositionally biased region" description="Polar residues" evidence="2">
    <location>
        <begin position="11"/>
        <end position="30"/>
    </location>
</feature>
<proteinExistence type="predicted"/>
<dbReference type="EMBL" id="MU007029">
    <property type="protein sequence ID" value="KAF2431882.1"/>
    <property type="molecule type" value="Genomic_DNA"/>
</dbReference>
<sequence length="555" mass="63236">MAKRTRLPANSLAQPQTDDAVSNVNGQIQGSKRRKLTGSVRTTNQSPMERERTRIEREQIQKNALLRELQEQLIQSNRNNANDERNERHERRSLEQDLRHQARRERNNLQTLATKQDELDAALIEAAKWKSEAATISARCVQIEVEAKKGVDAEIVRGQNELKQAVLNGNFAIRRESEERMKEAEARFLGEKQTLEKRAADREDGLIADAYKAKTGHEQKVCEFNDKIEQQEQEHQEFRSKCRTLEERILAQQNQESGAETSTAALASHTVGTASQVARMEETLLPQVAKHVERFQEELRKLEKIDQNIGMWAMNHAVDSLAHIPHEQIKNLEADLHGMLSSPASTPLGGLNTQVRTQYTPSMLLTAGVTKSLYEQLLGNPFWFMDDFIRRKTSVQPTTISRDLKIVWEELLRSNEESPEKVHTWRSMFLRMLNPSDFAGKFATTGVISGWMKAAIMDTQKAVIEDTLKKYTVLLKNPTSPTLATKLEQDLLGVGGNKLSLGDISLMCWTKRCHFTLRYIPDFSKGYDRSTMVYHGRNKRSVAAMRRDLTDDQCG</sequence>
<evidence type="ECO:0000256" key="2">
    <source>
        <dbReference type="SAM" id="MobiDB-lite"/>
    </source>
</evidence>
<feature type="region of interest" description="Disordered" evidence="2">
    <location>
        <begin position="76"/>
        <end position="106"/>
    </location>
</feature>
<comment type="caution">
    <text evidence="3">The sequence shown here is derived from an EMBL/GenBank/DDBJ whole genome shotgun (WGS) entry which is preliminary data.</text>
</comment>
<evidence type="ECO:0000313" key="3">
    <source>
        <dbReference type="EMBL" id="KAF2431882.1"/>
    </source>
</evidence>
<organism evidence="3 4">
    <name type="scientific">Tothia fuscella</name>
    <dbReference type="NCBI Taxonomy" id="1048955"/>
    <lineage>
        <taxon>Eukaryota</taxon>
        <taxon>Fungi</taxon>
        <taxon>Dikarya</taxon>
        <taxon>Ascomycota</taxon>
        <taxon>Pezizomycotina</taxon>
        <taxon>Dothideomycetes</taxon>
        <taxon>Pleosporomycetidae</taxon>
        <taxon>Venturiales</taxon>
        <taxon>Cylindrosympodiaceae</taxon>
        <taxon>Tothia</taxon>
    </lineage>
</organism>
<feature type="compositionally biased region" description="Basic and acidic residues" evidence="2">
    <location>
        <begin position="81"/>
        <end position="106"/>
    </location>
</feature>
<evidence type="ECO:0000256" key="1">
    <source>
        <dbReference type="SAM" id="Coils"/>
    </source>
</evidence>
<reference evidence="3" key="1">
    <citation type="journal article" date="2020" name="Stud. Mycol.">
        <title>101 Dothideomycetes genomes: a test case for predicting lifestyles and emergence of pathogens.</title>
        <authorList>
            <person name="Haridas S."/>
            <person name="Albert R."/>
            <person name="Binder M."/>
            <person name="Bloem J."/>
            <person name="Labutti K."/>
            <person name="Salamov A."/>
            <person name="Andreopoulos B."/>
            <person name="Baker S."/>
            <person name="Barry K."/>
            <person name="Bills G."/>
            <person name="Bluhm B."/>
            <person name="Cannon C."/>
            <person name="Castanera R."/>
            <person name="Culley D."/>
            <person name="Daum C."/>
            <person name="Ezra D."/>
            <person name="Gonzalez J."/>
            <person name="Henrissat B."/>
            <person name="Kuo A."/>
            <person name="Liang C."/>
            <person name="Lipzen A."/>
            <person name="Lutzoni F."/>
            <person name="Magnuson J."/>
            <person name="Mondo S."/>
            <person name="Nolan M."/>
            <person name="Ohm R."/>
            <person name="Pangilinan J."/>
            <person name="Park H.-J."/>
            <person name="Ramirez L."/>
            <person name="Alfaro M."/>
            <person name="Sun H."/>
            <person name="Tritt A."/>
            <person name="Yoshinaga Y."/>
            <person name="Zwiers L.-H."/>
            <person name="Turgeon B."/>
            <person name="Goodwin S."/>
            <person name="Spatafora J."/>
            <person name="Crous P."/>
            <person name="Grigoriev I."/>
        </authorList>
    </citation>
    <scope>NUCLEOTIDE SEQUENCE</scope>
    <source>
        <strain evidence="3">CBS 130266</strain>
    </source>
</reference>
<feature type="coiled-coil region" evidence="1">
    <location>
        <begin position="228"/>
        <end position="255"/>
    </location>
</feature>
<evidence type="ECO:0000313" key="4">
    <source>
        <dbReference type="Proteomes" id="UP000800235"/>
    </source>
</evidence>
<dbReference type="AlphaFoldDB" id="A0A9P4NUK1"/>
<gene>
    <name evidence="3" type="ORF">EJ08DRAFT_659565</name>
</gene>
<keyword evidence="4" id="KW-1185">Reference proteome</keyword>
<feature type="region of interest" description="Disordered" evidence="2">
    <location>
        <begin position="1"/>
        <end position="53"/>
    </location>
</feature>